<dbReference type="Gene3D" id="1.10.630.10">
    <property type="entry name" value="Cytochrome P450"/>
    <property type="match status" value="1"/>
</dbReference>
<dbReference type="InterPro" id="IPR036396">
    <property type="entry name" value="Cyt_P450_sf"/>
</dbReference>
<organism evidence="1 2">
    <name type="scientific">Podospora didyma</name>
    <dbReference type="NCBI Taxonomy" id="330526"/>
    <lineage>
        <taxon>Eukaryota</taxon>
        <taxon>Fungi</taxon>
        <taxon>Dikarya</taxon>
        <taxon>Ascomycota</taxon>
        <taxon>Pezizomycotina</taxon>
        <taxon>Sordariomycetes</taxon>
        <taxon>Sordariomycetidae</taxon>
        <taxon>Sordariales</taxon>
        <taxon>Podosporaceae</taxon>
        <taxon>Podospora</taxon>
    </lineage>
</organism>
<dbReference type="AlphaFoldDB" id="A0AAE0P3I7"/>
<evidence type="ECO:0000313" key="2">
    <source>
        <dbReference type="Proteomes" id="UP001285441"/>
    </source>
</evidence>
<dbReference type="EMBL" id="JAULSW010000001">
    <property type="protein sequence ID" value="KAK3392793.1"/>
    <property type="molecule type" value="Genomic_DNA"/>
</dbReference>
<evidence type="ECO:0000313" key="1">
    <source>
        <dbReference type="EMBL" id="KAK3392793.1"/>
    </source>
</evidence>
<name>A0AAE0P3I7_9PEZI</name>
<keyword evidence="2" id="KW-1185">Reference proteome</keyword>
<protein>
    <submittedName>
        <fullName evidence="1">Uncharacterized protein</fullName>
    </submittedName>
</protein>
<gene>
    <name evidence="1" type="ORF">B0H63DRAFT_443093</name>
</gene>
<dbReference type="Proteomes" id="UP001285441">
    <property type="component" value="Unassembled WGS sequence"/>
</dbReference>
<accession>A0AAE0P3I7</accession>
<dbReference type="GO" id="GO:0005506">
    <property type="term" value="F:iron ion binding"/>
    <property type="evidence" value="ECO:0007669"/>
    <property type="project" value="InterPro"/>
</dbReference>
<dbReference type="GO" id="GO:0016705">
    <property type="term" value="F:oxidoreductase activity, acting on paired donors, with incorporation or reduction of molecular oxygen"/>
    <property type="evidence" value="ECO:0007669"/>
    <property type="project" value="InterPro"/>
</dbReference>
<proteinExistence type="predicted"/>
<sequence>MKYDEVKEKVAGNQSRSILALNLQDTEKLNPEILTETSDQVRSFVFTGHGSNTSLMQWVFYELSRTPRALKAVGDELDSIFSPETRTDTAALYTKLMAPRDGHSGEEDMFTRRYDFVKVGLGESALDGEGRPALNERGQYKVKAEMYNTRRMIAKPIDGVRMKVRFAGGTT</sequence>
<reference evidence="1" key="1">
    <citation type="journal article" date="2023" name="Mol. Phylogenet. Evol.">
        <title>Genome-scale phylogeny and comparative genomics of the fungal order Sordariales.</title>
        <authorList>
            <person name="Hensen N."/>
            <person name="Bonometti L."/>
            <person name="Westerberg I."/>
            <person name="Brannstrom I.O."/>
            <person name="Guillou S."/>
            <person name="Cros-Aarteil S."/>
            <person name="Calhoun S."/>
            <person name="Haridas S."/>
            <person name="Kuo A."/>
            <person name="Mondo S."/>
            <person name="Pangilinan J."/>
            <person name="Riley R."/>
            <person name="LaButti K."/>
            <person name="Andreopoulos B."/>
            <person name="Lipzen A."/>
            <person name="Chen C."/>
            <person name="Yan M."/>
            <person name="Daum C."/>
            <person name="Ng V."/>
            <person name="Clum A."/>
            <person name="Steindorff A."/>
            <person name="Ohm R.A."/>
            <person name="Martin F."/>
            <person name="Silar P."/>
            <person name="Natvig D.O."/>
            <person name="Lalanne C."/>
            <person name="Gautier V."/>
            <person name="Ament-Velasquez S.L."/>
            <person name="Kruys A."/>
            <person name="Hutchinson M.I."/>
            <person name="Powell A.J."/>
            <person name="Barry K."/>
            <person name="Miller A.N."/>
            <person name="Grigoriev I.V."/>
            <person name="Debuchy R."/>
            <person name="Gladieux P."/>
            <person name="Hiltunen Thoren M."/>
            <person name="Johannesson H."/>
        </authorList>
    </citation>
    <scope>NUCLEOTIDE SEQUENCE</scope>
    <source>
        <strain evidence="1">CBS 232.78</strain>
    </source>
</reference>
<dbReference type="GO" id="GO:0004497">
    <property type="term" value="F:monooxygenase activity"/>
    <property type="evidence" value="ECO:0007669"/>
    <property type="project" value="InterPro"/>
</dbReference>
<reference evidence="1" key="2">
    <citation type="submission" date="2023-06" db="EMBL/GenBank/DDBJ databases">
        <authorList>
            <consortium name="Lawrence Berkeley National Laboratory"/>
            <person name="Haridas S."/>
            <person name="Hensen N."/>
            <person name="Bonometti L."/>
            <person name="Westerberg I."/>
            <person name="Brannstrom I.O."/>
            <person name="Guillou S."/>
            <person name="Cros-Aarteil S."/>
            <person name="Calhoun S."/>
            <person name="Kuo A."/>
            <person name="Mondo S."/>
            <person name="Pangilinan J."/>
            <person name="Riley R."/>
            <person name="LaButti K."/>
            <person name="Andreopoulos B."/>
            <person name="Lipzen A."/>
            <person name="Chen C."/>
            <person name="Yanf M."/>
            <person name="Daum C."/>
            <person name="Ng V."/>
            <person name="Clum A."/>
            <person name="Steindorff A."/>
            <person name="Ohm R."/>
            <person name="Martin F."/>
            <person name="Silar P."/>
            <person name="Natvig D."/>
            <person name="Lalanne C."/>
            <person name="Gautier V."/>
            <person name="Ament-velasquez S.L."/>
            <person name="Kruys A."/>
            <person name="Hutchinson M.I."/>
            <person name="Powell A.J."/>
            <person name="Barry K."/>
            <person name="Miller A.N."/>
            <person name="Grigoriev I.V."/>
            <person name="Debuchy R."/>
            <person name="Gladieux P."/>
            <person name="Thoren M.H."/>
            <person name="Johannesson H."/>
        </authorList>
    </citation>
    <scope>NUCLEOTIDE SEQUENCE</scope>
    <source>
        <strain evidence="1">CBS 232.78</strain>
    </source>
</reference>
<comment type="caution">
    <text evidence="1">The sequence shown here is derived from an EMBL/GenBank/DDBJ whole genome shotgun (WGS) entry which is preliminary data.</text>
</comment>
<dbReference type="GO" id="GO:0020037">
    <property type="term" value="F:heme binding"/>
    <property type="evidence" value="ECO:0007669"/>
    <property type="project" value="InterPro"/>
</dbReference>
<dbReference type="SUPFAM" id="SSF48264">
    <property type="entry name" value="Cytochrome P450"/>
    <property type="match status" value="1"/>
</dbReference>